<dbReference type="Proteomes" id="UP001596174">
    <property type="component" value="Unassembled WGS sequence"/>
</dbReference>
<dbReference type="EC" id="3.1.3.16" evidence="5"/>
<evidence type="ECO:0000313" key="5">
    <source>
        <dbReference type="EMBL" id="MFC5909520.1"/>
    </source>
</evidence>
<protein>
    <submittedName>
        <fullName evidence="5">PP2C family protein-serine/threonine phosphatase</fullName>
        <ecNumber evidence="5">3.1.3.16</ecNumber>
    </submittedName>
</protein>
<proteinExistence type="predicted"/>
<dbReference type="SMART" id="SM00331">
    <property type="entry name" value="PP2C_SIG"/>
    <property type="match status" value="1"/>
</dbReference>
<dbReference type="PANTHER" id="PTHR43156">
    <property type="entry name" value="STAGE II SPORULATION PROTEIN E-RELATED"/>
    <property type="match status" value="1"/>
</dbReference>
<feature type="domain" description="PPM-type phosphatase" evidence="4">
    <location>
        <begin position="161"/>
        <end position="379"/>
    </location>
</feature>
<dbReference type="InterPro" id="IPR052016">
    <property type="entry name" value="Bact_Sigma-Reg"/>
</dbReference>
<dbReference type="GO" id="GO:0004722">
    <property type="term" value="F:protein serine/threonine phosphatase activity"/>
    <property type="evidence" value="ECO:0007669"/>
    <property type="project" value="UniProtKB-EC"/>
</dbReference>
<keyword evidence="6" id="KW-1185">Reference proteome</keyword>
<feature type="transmembrane region" description="Helical" evidence="3">
    <location>
        <begin position="32"/>
        <end position="52"/>
    </location>
</feature>
<feature type="transmembrane region" description="Helical" evidence="3">
    <location>
        <begin position="105"/>
        <end position="125"/>
    </location>
</feature>
<dbReference type="InterPro" id="IPR036457">
    <property type="entry name" value="PPM-type-like_dom_sf"/>
</dbReference>
<evidence type="ECO:0000259" key="4">
    <source>
        <dbReference type="SMART" id="SM00331"/>
    </source>
</evidence>
<dbReference type="RefSeq" id="WP_380585387.1">
    <property type="nucleotide sequence ID" value="NZ_JBHSQJ010000083.1"/>
</dbReference>
<dbReference type="SUPFAM" id="SSF81606">
    <property type="entry name" value="PP2C-like"/>
    <property type="match status" value="1"/>
</dbReference>
<keyword evidence="1 5" id="KW-0378">Hydrolase</keyword>
<evidence type="ECO:0000256" key="3">
    <source>
        <dbReference type="SAM" id="Phobius"/>
    </source>
</evidence>
<evidence type="ECO:0000256" key="2">
    <source>
        <dbReference type="SAM" id="MobiDB-lite"/>
    </source>
</evidence>
<name>A0ABW1G6F6_9ACTN</name>
<gene>
    <name evidence="5" type="ORF">ACFP3V_20160</name>
</gene>
<comment type="caution">
    <text evidence="5">The sequence shown here is derived from an EMBL/GenBank/DDBJ whole genome shotgun (WGS) entry which is preliminary data.</text>
</comment>
<accession>A0ABW1G6F6</accession>
<dbReference type="Gene3D" id="3.60.40.10">
    <property type="entry name" value="PPM-type phosphatase domain"/>
    <property type="match status" value="1"/>
</dbReference>
<evidence type="ECO:0000313" key="6">
    <source>
        <dbReference type="Proteomes" id="UP001596174"/>
    </source>
</evidence>
<feature type="transmembrane region" description="Helical" evidence="3">
    <location>
        <begin position="72"/>
        <end position="93"/>
    </location>
</feature>
<sequence length="395" mass="42226">MINRRPTRNPGDTPPLAPSRPQNVSTLLDARFWVRFLPILGVMAVVAVLDLVGGRDTYLAPLVFLVPPLAALLLYPLEVLLAGSLGMLLLVVLTRYDGLQETNDLRLYYGTLIGYGALALAATLISHLRILRARQLVAVSTVAEAAQLALLRPPEPVVGCVRVAVRYVSAAEAAQIGGDLYSVLETPFGTRVIIGDVRGKGLPAVRTAGAVLGAFREAAYDEEDLAAVAARLDRSTVRHAEEGEFVTALLVEFRAPGEVRFVHCGHVAALRLGPDGKVRELDPPDPWVPLGLAGLAEGGPKVWTAALAEDDLLVLCTDGVVEARGKGRNRALFYPLTERVARFGAAFTPETLVRTVHADLLRWTGGPLRDDAALMAVGWATARREGEGEGGGHRA</sequence>
<keyword evidence="3" id="KW-0472">Membrane</keyword>
<dbReference type="Pfam" id="PF07228">
    <property type="entry name" value="SpoIIE"/>
    <property type="match status" value="1"/>
</dbReference>
<dbReference type="PANTHER" id="PTHR43156:SF2">
    <property type="entry name" value="STAGE II SPORULATION PROTEIN E"/>
    <property type="match status" value="1"/>
</dbReference>
<reference evidence="6" key="1">
    <citation type="journal article" date="2019" name="Int. J. Syst. Evol. Microbiol.">
        <title>The Global Catalogue of Microorganisms (GCM) 10K type strain sequencing project: providing services to taxonomists for standard genome sequencing and annotation.</title>
        <authorList>
            <consortium name="The Broad Institute Genomics Platform"/>
            <consortium name="The Broad Institute Genome Sequencing Center for Infectious Disease"/>
            <person name="Wu L."/>
            <person name="Ma J."/>
        </authorList>
    </citation>
    <scope>NUCLEOTIDE SEQUENCE [LARGE SCALE GENOMIC DNA]</scope>
    <source>
        <strain evidence="6">JCM 4816</strain>
    </source>
</reference>
<keyword evidence="3" id="KW-0812">Transmembrane</keyword>
<organism evidence="5 6">
    <name type="scientific">Streptacidiphilus monticola</name>
    <dbReference type="NCBI Taxonomy" id="2161674"/>
    <lineage>
        <taxon>Bacteria</taxon>
        <taxon>Bacillati</taxon>
        <taxon>Actinomycetota</taxon>
        <taxon>Actinomycetes</taxon>
        <taxon>Kitasatosporales</taxon>
        <taxon>Streptomycetaceae</taxon>
        <taxon>Streptacidiphilus</taxon>
    </lineage>
</organism>
<keyword evidence="3" id="KW-1133">Transmembrane helix</keyword>
<dbReference type="EMBL" id="JBHSQJ010000083">
    <property type="protein sequence ID" value="MFC5909520.1"/>
    <property type="molecule type" value="Genomic_DNA"/>
</dbReference>
<dbReference type="InterPro" id="IPR001932">
    <property type="entry name" value="PPM-type_phosphatase-like_dom"/>
</dbReference>
<evidence type="ECO:0000256" key="1">
    <source>
        <dbReference type="ARBA" id="ARBA00022801"/>
    </source>
</evidence>
<feature type="region of interest" description="Disordered" evidence="2">
    <location>
        <begin position="1"/>
        <end position="20"/>
    </location>
</feature>